<dbReference type="AlphaFoldDB" id="A0AAT9JXC8"/>
<keyword evidence="1" id="KW-0812">Transmembrane</keyword>
<sequence>MASSRVLRQLAIGDRGVRGNKQVASWKQRPLEEVPVNFGYGPSPSPWRSLATIAVIVLVLSLLPNWLRDALFGLVGLLILLPILGILGLRWWINRNLVNEPCPVCGTTVSGLGQSQLQCPGCGEVLQVKDRQLVRLTPPGTLDVQAVEVQDLSED</sequence>
<evidence type="ECO:0000256" key="1">
    <source>
        <dbReference type="SAM" id="Phobius"/>
    </source>
</evidence>
<organism evidence="2">
    <name type="scientific">Synechococcus elongatus PCC 11802</name>
    <dbReference type="NCBI Taxonomy" id="2283154"/>
    <lineage>
        <taxon>Bacteria</taxon>
        <taxon>Bacillati</taxon>
        <taxon>Cyanobacteriota</taxon>
        <taxon>Cyanophyceae</taxon>
        <taxon>Synechococcales</taxon>
        <taxon>Synechococcaceae</taxon>
        <taxon>Synechococcus</taxon>
    </lineage>
</organism>
<proteinExistence type="predicted"/>
<keyword evidence="1" id="KW-1133">Transmembrane helix</keyword>
<dbReference type="EMBL" id="CP034671">
    <property type="protein sequence ID" value="QFZ92041.2"/>
    <property type="molecule type" value="Genomic_DNA"/>
</dbReference>
<feature type="transmembrane region" description="Helical" evidence="1">
    <location>
        <begin position="70"/>
        <end position="93"/>
    </location>
</feature>
<protein>
    <recommendedName>
        <fullName evidence="3">Hydrogenase maturation nickel metallochaperone HypA</fullName>
    </recommendedName>
</protein>
<evidence type="ECO:0008006" key="3">
    <source>
        <dbReference type="Google" id="ProtNLM"/>
    </source>
</evidence>
<keyword evidence="1" id="KW-0472">Membrane</keyword>
<reference evidence="2" key="1">
    <citation type="submission" date="2024-01" db="EMBL/GenBank/DDBJ databases">
        <title>Synechococcus elongatus PCC 11802, a close yet different native of Synechococcus elongatus PCC 11801.</title>
        <authorList>
            <person name="Jaiswal D."/>
            <person name="Sengupta A."/>
            <person name="Sengupta S."/>
            <person name="Pakrasi H.B."/>
            <person name="Wangikar P."/>
        </authorList>
    </citation>
    <scope>NUCLEOTIDE SEQUENCE</scope>
    <source>
        <strain evidence="2">PCC 11802</strain>
    </source>
</reference>
<dbReference type="RefSeq" id="WP_228383243.1">
    <property type="nucleotide sequence ID" value="NZ_CP034671.2"/>
</dbReference>
<accession>A0AAT9JXC8</accession>
<evidence type="ECO:0000313" key="2">
    <source>
        <dbReference type="EMBL" id="QFZ92041.2"/>
    </source>
</evidence>
<name>A0AAT9JXC8_SYNEL</name>
<feature type="transmembrane region" description="Helical" evidence="1">
    <location>
        <begin position="45"/>
        <end position="63"/>
    </location>
</feature>
<gene>
    <name evidence="2" type="ORF">EKO22_06320</name>
</gene>